<dbReference type="Proteomes" id="UP001500630">
    <property type="component" value="Unassembled WGS sequence"/>
</dbReference>
<feature type="signal peptide" evidence="1">
    <location>
        <begin position="1"/>
        <end position="24"/>
    </location>
</feature>
<organism evidence="2 3">
    <name type="scientific">Nonomuraea rosea</name>
    <dbReference type="NCBI Taxonomy" id="638574"/>
    <lineage>
        <taxon>Bacteria</taxon>
        <taxon>Bacillati</taxon>
        <taxon>Actinomycetota</taxon>
        <taxon>Actinomycetes</taxon>
        <taxon>Streptosporangiales</taxon>
        <taxon>Streptosporangiaceae</taxon>
        <taxon>Nonomuraea</taxon>
    </lineage>
</organism>
<accession>A0ABP6Z8M7</accession>
<evidence type="ECO:0000313" key="3">
    <source>
        <dbReference type="Proteomes" id="UP001500630"/>
    </source>
</evidence>
<name>A0ABP6Z8M7_9ACTN</name>
<proteinExistence type="predicted"/>
<comment type="caution">
    <text evidence="2">The sequence shown here is derived from an EMBL/GenBank/DDBJ whole genome shotgun (WGS) entry which is preliminary data.</text>
</comment>
<protein>
    <recommendedName>
        <fullName evidence="4">Tachylectin 2 domain-containing protein</fullName>
    </recommendedName>
</protein>
<sequence>MLRSVLLRAVVTAAAVLTAIGSSAVTFPAAADPQPSQEPQAELRLEPPATSDITAAYQQAACDPGGTTSTDAALATRLNSTLNDKMRGYMSAYRVSCARMVIKAVHDRGLAPRAAVIAVATIIVETSIQNISEEVDHDSLGLFQQRASWGSRSQRLNATWATNAFLDKMVRLYPNDGWKSARIGDVCQAVQVSAYPDRYQVQAGDAQLIVNAIWPYVDGPEGVASVYGVLADGRLTYTSIDAASGKRTHGAVVSAAALGFTPKAMATLNFNTLLVTKADSGGMLYRVDIRTNRDSLEFEPPVYLGNGYTHDLLAFDGKGHLFGIAGGALRRYTIAAAKPALADISGNTLIGSGFTLKTLTATGPDWVLGTTAGGQLISYRIAGAGSWQRHQLRDATWQGFDHLLSPGGGVYYGHHSNGSLHRYFDADPFDGQDDDLVGRGTVDTTGWVQTLLSAQPATVT</sequence>
<dbReference type="RefSeq" id="WP_345573272.1">
    <property type="nucleotide sequence ID" value="NZ_BAABDQ010000036.1"/>
</dbReference>
<dbReference type="Gene3D" id="2.115.10.10">
    <property type="entry name" value="Tachylectin 2"/>
    <property type="match status" value="1"/>
</dbReference>
<dbReference type="EMBL" id="BAABDQ010000036">
    <property type="protein sequence ID" value="GAA3601404.1"/>
    <property type="molecule type" value="Genomic_DNA"/>
</dbReference>
<evidence type="ECO:0000313" key="2">
    <source>
        <dbReference type="EMBL" id="GAA3601404.1"/>
    </source>
</evidence>
<keyword evidence="1" id="KW-0732">Signal</keyword>
<evidence type="ECO:0008006" key="4">
    <source>
        <dbReference type="Google" id="ProtNLM"/>
    </source>
</evidence>
<keyword evidence="3" id="KW-1185">Reference proteome</keyword>
<gene>
    <name evidence="2" type="ORF">GCM10022419_102070</name>
</gene>
<reference evidence="3" key="1">
    <citation type="journal article" date="2019" name="Int. J. Syst. Evol. Microbiol.">
        <title>The Global Catalogue of Microorganisms (GCM) 10K type strain sequencing project: providing services to taxonomists for standard genome sequencing and annotation.</title>
        <authorList>
            <consortium name="The Broad Institute Genomics Platform"/>
            <consortium name="The Broad Institute Genome Sequencing Center for Infectious Disease"/>
            <person name="Wu L."/>
            <person name="Ma J."/>
        </authorList>
    </citation>
    <scope>NUCLEOTIDE SEQUENCE [LARGE SCALE GENOMIC DNA]</scope>
    <source>
        <strain evidence="3">JCM 17326</strain>
    </source>
</reference>
<evidence type="ECO:0000256" key="1">
    <source>
        <dbReference type="SAM" id="SignalP"/>
    </source>
</evidence>
<feature type="chain" id="PRO_5045589041" description="Tachylectin 2 domain-containing protein" evidence="1">
    <location>
        <begin position="25"/>
        <end position="460"/>
    </location>
</feature>